<name>A0ABU5GRT8_9GAMM</name>
<dbReference type="NCBIfam" id="TIGR03506">
    <property type="entry name" value="FlgEFG_subfam"/>
    <property type="match status" value="1"/>
</dbReference>
<keyword evidence="10" id="KW-0282">Flagellum</keyword>
<dbReference type="InterPro" id="IPR037925">
    <property type="entry name" value="FlgE/F/G-like"/>
</dbReference>
<dbReference type="InterPro" id="IPR053967">
    <property type="entry name" value="LlgE_F_G-like_D1"/>
</dbReference>
<dbReference type="Pfam" id="PF00460">
    <property type="entry name" value="Flg_bb_rod"/>
    <property type="match status" value="1"/>
</dbReference>
<organism evidence="10 11">
    <name type="scientific">Denitrificimonas halotolerans</name>
    <dbReference type="NCBI Taxonomy" id="3098930"/>
    <lineage>
        <taxon>Bacteria</taxon>
        <taxon>Pseudomonadati</taxon>
        <taxon>Pseudomonadota</taxon>
        <taxon>Gammaproteobacteria</taxon>
        <taxon>Pseudomonadales</taxon>
        <taxon>Pseudomonadaceae</taxon>
        <taxon>Denitrificimonas</taxon>
    </lineage>
</organism>
<dbReference type="InterPro" id="IPR020013">
    <property type="entry name" value="Flagellar_FlgE/F/G"/>
</dbReference>
<accession>A0ABU5GRT8</accession>
<evidence type="ECO:0000256" key="2">
    <source>
        <dbReference type="ARBA" id="ARBA00009677"/>
    </source>
</evidence>
<gene>
    <name evidence="10" type="primary">flgE</name>
    <name evidence="10" type="ORF">TOI97_09000</name>
</gene>
<comment type="caution">
    <text evidence="10">The sequence shown here is derived from an EMBL/GenBank/DDBJ whole genome shotgun (WGS) entry which is preliminary data.</text>
</comment>
<dbReference type="PANTHER" id="PTHR30435:SF1">
    <property type="entry name" value="FLAGELLAR HOOK PROTEIN FLGE"/>
    <property type="match status" value="1"/>
</dbReference>
<dbReference type="Pfam" id="PF06429">
    <property type="entry name" value="Flg_bbr_C"/>
    <property type="match status" value="1"/>
</dbReference>
<dbReference type="PANTHER" id="PTHR30435">
    <property type="entry name" value="FLAGELLAR PROTEIN"/>
    <property type="match status" value="1"/>
</dbReference>
<dbReference type="Pfam" id="PF07559">
    <property type="entry name" value="FlgE_D2"/>
    <property type="match status" value="1"/>
</dbReference>
<keyword evidence="4 5" id="KW-0975">Bacterial flagellum</keyword>
<dbReference type="InterPro" id="IPR001444">
    <property type="entry name" value="Flag_bb_rod_N"/>
</dbReference>
<dbReference type="Proteomes" id="UP001294570">
    <property type="component" value="Unassembled WGS sequence"/>
</dbReference>
<comment type="subcellular location">
    <subcellularLocation>
        <location evidence="1 5">Bacterial flagellum basal body</location>
    </subcellularLocation>
</comment>
<evidence type="ECO:0000313" key="11">
    <source>
        <dbReference type="Proteomes" id="UP001294570"/>
    </source>
</evidence>
<keyword evidence="11" id="KW-1185">Reference proteome</keyword>
<feature type="domain" description="Flagellar basal body rod protein N-terminal" evidence="6">
    <location>
        <begin position="6"/>
        <end position="33"/>
    </location>
</feature>
<evidence type="ECO:0000256" key="4">
    <source>
        <dbReference type="ARBA" id="ARBA00023143"/>
    </source>
</evidence>
<evidence type="ECO:0000256" key="1">
    <source>
        <dbReference type="ARBA" id="ARBA00004117"/>
    </source>
</evidence>
<proteinExistence type="inferred from homology"/>
<dbReference type="InterPro" id="IPR037058">
    <property type="entry name" value="Falgellar_hook_FlgE_sf"/>
</dbReference>
<comment type="function">
    <text evidence="5">A flexible structure which links the flagellar filament to the drive apparatus in the basal body.</text>
</comment>
<feature type="domain" description="Flagellar hook protein FlgE D2" evidence="8">
    <location>
        <begin position="151"/>
        <end position="275"/>
    </location>
</feature>
<comment type="similarity">
    <text evidence="2 5">Belongs to the flagella basal body rod proteins family.</text>
</comment>
<keyword evidence="10" id="KW-0966">Cell projection</keyword>
<dbReference type="InterPro" id="IPR011491">
    <property type="entry name" value="FlgE_D2"/>
</dbReference>
<evidence type="ECO:0000313" key="10">
    <source>
        <dbReference type="EMBL" id="MDY7219699.1"/>
    </source>
</evidence>
<dbReference type="SUPFAM" id="SSF117143">
    <property type="entry name" value="Flagellar hook protein flgE"/>
    <property type="match status" value="1"/>
</dbReference>
<evidence type="ECO:0000259" key="6">
    <source>
        <dbReference type="Pfam" id="PF00460"/>
    </source>
</evidence>
<dbReference type="Gene3D" id="2.60.98.20">
    <property type="entry name" value="Flagellar hook protein FlgE"/>
    <property type="match status" value="1"/>
</dbReference>
<feature type="domain" description="Flagellar basal-body/hook protein C-terminal" evidence="7">
    <location>
        <begin position="349"/>
        <end position="393"/>
    </location>
</feature>
<keyword evidence="10" id="KW-0969">Cilium</keyword>
<evidence type="ECO:0000259" key="9">
    <source>
        <dbReference type="Pfam" id="PF22692"/>
    </source>
</evidence>
<evidence type="ECO:0000256" key="5">
    <source>
        <dbReference type="RuleBase" id="RU362116"/>
    </source>
</evidence>
<dbReference type="InterPro" id="IPR010930">
    <property type="entry name" value="Flg_bb/hook_C_dom"/>
</dbReference>
<evidence type="ECO:0000259" key="8">
    <source>
        <dbReference type="Pfam" id="PF07559"/>
    </source>
</evidence>
<dbReference type="NCBIfam" id="NF004238">
    <property type="entry name" value="PRK05682.1-1"/>
    <property type="match status" value="1"/>
</dbReference>
<evidence type="ECO:0000259" key="7">
    <source>
        <dbReference type="Pfam" id="PF06429"/>
    </source>
</evidence>
<evidence type="ECO:0000256" key="3">
    <source>
        <dbReference type="ARBA" id="ARBA00019015"/>
    </source>
</evidence>
<protein>
    <recommendedName>
        <fullName evidence="3 5">Flagellar hook protein FlgE</fullName>
    </recommendedName>
</protein>
<feature type="domain" description="Flagellar hook protein FlgE/F/G-like D1" evidence="9">
    <location>
        <begin position="77"/>
        <end position="139"/>
    </location>
</feature>
<reference evidence="10 11" key="1">
    <citation type="submission" date="2023-12" db="EMBL/GenBank/DDBJ databases">
        <title>Denitrificimonas halotolerans sp. nov.,a novel species isolated from landfill leachate.</title>
        <authorList>
            <person name="Wang S."/>
        </authorList>
    </citation>
    <scope>NUCLEOTIDE SEQUENCE [LARGE SCALE GENOMIC DNA]</scope>
    <source>
        <strain evidence="10 11">JX-1</strain>
    </source>
</reference>
<sequence>MSFSQALSGLSAAAMNLDSIGNNIANSQTVGFKSSRVQFADVYAGSKIGLGTRVSTVLQNFNDGTLETTNRNMDLGISGNGFFRFIQNDQVVYSRNGQLTMTSDGYLINAQGARLTGFPAGVMGGGNPQPLNVPADALEAKATTGVKATLNLDSRADNIDRTTVAFDPANSNTYTYANSATVFDSLGNAHNTTLYFTKVAENQWEVKQARGGEVAPETGTLNFSQNGILTSSVGVDSFTFSPGGGALDMNLALDFTGSTQFGNDFQLSSLNQDGYTSGSLVGVIIDNKGNVVGNYANEQTKILGTIVLANFRNPEGLTPMGDNVWVETSSSGQPLVDVPGTGLLGSIESGTVEMSNVELSKELVNMIIAQRTYQANAQTVKAQDEVLQTAINLR</sequence>
<dbReference type="RefSeq" id="WP_321553785.1">
    <property type="nucleotide sequence ID" value="NZ_JAXIVU010000011.1"/>
</dbReference>
<dbReference type="Pfam" id="PF22692">
    <property type="entry name" value="LlgE_F_G_D1"/>
    <property type="match status" value="1"/>
</dbReference>
<dbReference type="EMBL" id="JAXIVU010000011">
    <property type="protein sequence ID" value="MDY7219699.1"/>
    <property type="molecule type" value="Genomic_DNA"/>
</dbReference>